<comment type="subcellular location">
    <subcellularLocation>
        <location evidence="1">Membrane</location>
        <topology evidence="1">Multi-pass membrane protein</topology>
    </subcellularLocation>
</comment>
<dbReference type="STRING" id="1051616.A0A3M9YD69"/>
<dbReference type="Gene3D" id="1.20.1250.20">
    <property type="entry name" value="MFS general substrate transporter like domains"/>
    <property type="match status" value="1"/>
</dbReference>
<dbReference type="InterPro" id="IPR041677">
    <property type="entry name" value="DNA2/NAM7_AAA_11"/>
</dbReference>
<keyword evidence="5" id="KW-0067">ATP-binding</keyword>
<evidence type="ECO:0000313" key="11">
    <source>
        <dbReference type="EMBL" id="RNJ57050.1"/>
    </source>
</evidence>
<keyword evidence="6 9" id="KW-1133">Transmembrane helix</keyword>
<protein>
    <recommendedName>
        <fullName evidence="10">Major facilitator superfamily (MFS) profile domain-containing protein</fullName>
    </recommendedName>
</protein>
<dbReference type="GO" id="GO:0016887">
    <property type="term" value="F:ATP hydrolysis activity"/>
    <property type="evidence" value="ECO:0007669"/>
    <property type="project" value="InterPro"/>
</dbReference>
<evidence type="ECO:0000256" key="5">
    <source>
        <dbReference type="ARBA" id="ARBA00022840"/>
    </source>
</evidence>
<dbReference type="SUPFAM" id="SSF103473">
    <property type="entry name" value="MFS general substrate transporter"/>
    <property type="match status" value="1"/>
</dbReference>
<dbReference type="FunFam" id="3.40.50.300:FF:000216">
    <property type="entry name" value="Type VII secretion ATPase EccA"/>
    <property type="match status" value="1"/>
</dbReference>
<dbReference type="InterPro" id="IPR020846">
    <property type="entry name" value="MFS_dom"/>
</dbReference>
<evidence type="ECO:0000256" key="8">
    <source>
        <dbReference type="SAM" id="MobiDB-lite"/>
    </source>
</evidence>
<dbReference type="SMART" id="SM00382">
    <property type="entry name" value="AAA"/>
    <property type="match status" value="2"/>
</dbReference>
<dbReference type="Pfam" id="PF17866">
    <property type="entry name" value="AAA_lid_6"/>
    <property type="match status" value="2"/>
</dbReference>
<dbReference type="GO" id="GO:0004386">
    <property type="term" value="F:helicase activity"/>
    <property type="evidence" value="ECO:0007669"/>
    <property type="project" value="InterPro"/>
</dbReference>
<dbReference type="EMBL" id="RBVV01000046">
    <property type="protein sequence ID" value="RNJ57050.1"/>
    <property type="molecule type" value="Genomic_DNA"/>
</dbReference>
<dbReference type="Gene3D" id="1.10.8.60">
    <property type="match status" value="2"/>
</dbReference>
<feature type="region of interest" description="Disordered" evidence="8">
    <location>
        <begin position="1602"/>
        <end position="1633"/>
    </location>
</feature>
<evidence type="ECO:0000256" key="7">
    <source>
        <dbReference type="ARBA" id="ARBA00023136"/>
    </source>
</evidence>
<feature type="transmembrane region" description="Helical" evidence="9">
    <location>
        <begin position="1805"/>
        <end position="1825"/>
    </location>
</feature>
<evidence type="ECO:0000256" key="3">
    <source>
        <dbReference type="ARBA" id="ARBA00022692"/>
    </source>
</evidence>
<evidence type="ECO:0000256" key="2">
    <source>
        <dbReference type="ARBA" id="ARBA00010378"/>
    </source>
</evidence>
<feature type="transmembrane region" description="Helical" evidence="9">
    <location>
        <begin position="1712"/>
        <end position="1731"/>
    </location>
</feature>
<dbReference type="SUPFAM" id="SSF52540">
    <property type="entry name" value="P-loop containing nucleoside triphosphate hydrolases"/>
    <property type="match status" value="4"/>
</dbReference>
<feature type="domain" description="Major facilitator superfamily (MFS) profile" evidence="10">
    <location>
        <begin position="1707"/>
        <end position="1830"/>
    </location>
</feature>
<accession>A0A3M9YD69</accession>
<dbReference type="InterPro" id="IPR041627">
    <property type="entry name" value="AAA_lid_6"/>
</dbReference>
<dbReference type="InterPro" id="IPR005828">
    <property type="entry name" value="MFS_sugar_transport-like"/>
</dbReference>
<evidence type="ECO:0000256" key="9">
    <source>
        <dbReference type="SAM" id="Phobius"/>
    </source>
</evidence>
<dbReference type="PROSITE" id="PS50850">
    <property type="entry name" value="MFS"/>
    <property type="match status" value="1"/>
</dbReference>
<keyword evidence="7 9" id="KW-0472">Membrane</keyword>
<dbReference type="InterPro" id="IPR041679">
    <property type="entry name" value="DNA2/NAM7-like_C"/>
</dbReference>
<dbReference type="GeneID" id="39610131"/>
<evidence type="ECO:0000256" key="1">
    <source>
        <dbReference type="ARBA" id="ARBA00004141"/>
    </source>
</evidence>
<dbReference type="InterPro" id="IPR050773">
    <property type="entry name" value="CbxX/CfxQ_RuBisCO_ESX"/>
</dbReference>
<comment type="similarity">
    <text evidence="2">Belongs to the CbxX/CfxQ family.</text>
</comment>
<dbReference type="GO" id="GO:0016020">
    <property type="term" value="C:membrane"/>
    <property type="evidence" value="ECO:0007669"/>
    <property type="project" value="UniProtKB-SubCell"/>
</dbReference>
<keyword evidence="12" id="KW-1185">Reference proteome</keyword>
<dbReference type="InterPro" id="IPR000641">
    <property type="entry name" value="CbxX/CfxQ"/>
</dbReference>
<dbReference type="Proteomes" id="UP000267145">
    <property type="component" value="Unassembled WGS sequence"/>
</dbReference>
<reference evidence="11 12" key="1">
    <citation type="submission" date="2018-10" db="EMBL/GenBank/DDBJ databases">
        <title>Genome sequence of Verticillium nonalfalfae VnAa140.</title>
        <authorList>
            <person name="Stajich J.E."/>
            <person name="Kasson M.T."/>
        </authorList>
    </citation>
    <scope>NUCLEOTIDE SEQUENCE [LARGE SCALE GENOMIC DNA]</scope>
    <source>
        <strain evidence="11 12">VnAa140</strain>
    </source>
</reference>
<feature type="transmembrane region" description="Helical" evidence="9">
    <location>
        <begin position="1743"/>
        <end position="1763"/>
    </location>
</feature>
<dbReference type="PANTHER" id="PTHR43392:SF2">
    <property type="entry name" value="AAA-TYPE ATPASE FAMILY PROTEIN _ ANKYRIN REPEAT FAMILY PROTEIN"/>
    <property type="match status" value="1"/>
</dbReference>
<dbReference type="Pfam" id="PF13086">
    <property type="entry name" value="AAA_11"/>
    <property type="match status" value="1"/>
</dbReference>
<name>A0A3M9YD69_9PEZI</name>
<dbReference type="RefSeq" id="XP_028495208.1">
    <property type="nucleotide sequence ID" value="XM_028640572.1"/>
</dbReference>
<dbReference type="InterPro" id="IPR027417">
    <property type="entry name" value="P-loop_NTPase"/>
</dbReference>
<sequence>MSHSVSMKPENIDPARTRRLAKTFKDIVAGHRTVSTATDARLYLEAVRAQPDPSACIETIVASEHGIRGISTSVRTDPSPVFLTAHVVPFLEYLADPGIRAIHEGSLLRQMLLAIVNPPIAWNSLLTLWLDDTLQDGNAEVFAWLSLEIVTLPGQELVSIVESLVAAVEKRSFLHDTNPKVRELGYRIQRALKINSAVESGPIGEAPGGRHDNDCANFRDISVYPTSDEFASSLRPFLRLASVVAQAEPATRPQIHLDNQYRLLREDMLAELKEDIHAVMGKTKGRRRPQVFGMLQPINIDTGTERRAQKSTLLIKCGLGLEMLDKMDSQKRKKLLNDDKKILGHQSFGALCNEKEIIGFAFTVRDVDQLAEKVLGLQFAGNDTLSKALSAFRNPQNLRNSRILIITYTNHALDQFLEDLTNVAGVSQEKMIRLGGKYTAATEPIRFDSLYRNSKHYLSNHCRDKIRGLQEEAMSLRAEIEQACRSIGRNAISADDVLSYLEFSEQYQPHYDAFLMMERDDGFVTANHQGKAVSRDYLLRRWSTGAQAPEPRSAEKIENPQTLTDQFDDIQRQVDYLFAEAKRNFIKTKRIVGCTTTAASMHSSLISAFAPDVVMVEEAGEILEAHILAALQPCVQQLILIGDHKQLRPKVNNYTLTVEHGGGFDLNRSLFERLILQGHRHTTLCKQHRMHPDISQLVRQMTYPELLDGDKTSEHPIIRGLLGRVMFINHDKPELDGAGAYSQTDVDYRASKQNPFEAKLVLKLVKYLGQQGYGNSHLVVLTPYLGQLCLLRDELSKENDPLLNDMDSAELIRAGLMTTAASLVAKTKIRLSTIGKTTVARIYAKFLTSLAIIAGSEFEETTGSKLASMGVTGCQTLIEKVLENGGGVIFIDEAYQLSSGNSPGGRAVLDFLLAEVENLTGMIVFVLAGYTKQMETFFAHNPGFPSRFPLEMKFEDYDDKELLRILERQISKKFGGRMTVEDGLQGLFCRIVARRLGMGRGTEGFGNARAVENAFSRICMRQADRLLSERRKGLRPDDLKLSKEDLIGPQPTNALENSTAWGKLQGLVGLSSVKESVQMLLDTIQANYQREMAEEPVIQFSLNRVFLGSPGTGKTTVAKIYGQILVDLGLLSSGEVIVKNPSDFVGAVMGQSEQQTRGILAATVGKVLVIDEAYGLYGGGGTQGRGATDPYRTAVIDTIVAEVQSTPGDDRCVLLLGYKDPLEEMFQNVNPGLSRRFPLASAFVFEDFDNDDLRKILDLKLKQQGFKATDQAKTVAIEVLDRARNRPNFGNAGEIDILLDQAKGSHQKRLSLGQTKHRVTLGAVDFDAGFERMQRSQTNIPMLFEGTVGCEKIVAILQGYQDIVHVLDCSATDLIGQYVGQTGPKVQQLLDKALGRVLLIDEAYRLADGQFAKEALDELVDAVTKDKYEGRLVIILAGYENDINRLMSVNPGMTSRFPETIDFYSLDPGSCLELLTRTLQKQKQRLKGTKGDLNLGCFERPSRRFEVDVLRLFDGLSKQTSWASARDIETLAKAVFNVGLRGLKEGGGHCILVSEDVVLGQLQKMLHERHSREKRVSHQLTTGLADLSLLSPPIAEPTLMHQHEERTTETSQQGAKEDDLTPPSSPEPNLRFQNDSIRDAGVSDEVWEQLQKDAQAEGDQEEQYQSMLEAKKTADEGELDRIMGPRETMATNAKWHELPNNTNPIWYKDAGLRRNVAFGLGLCLVIATNAMPSWQKYFNRPTGALLGIYAASFFLPSIFTSFIGDYLSTKLGRRWCILISTVVLIIGALVNTFANSIGMWCGGEIFSCMTPLFTSILIVQAVRLWEPVSE</sequence>
<dbReference type="PRINTS" id="PR00819">
    <property type="entry name" value="CBXCFQXSUPER"/>
</dbReference>
<organism evidence="11 12">
    <name type="scientific">Verticillium nonalfalfae</name>
    <dbReference type="NCBI Taxonomy" id="1051616"/>
    <lineage>
        <taxon>Eukaryota</taxon>
        <taxon>Fungi</taxon>
        <taxon>Dikarya</taxon>
        <taxon>Ascomycota</taxon>
        <taxon>Pezizomycotina</taxon>
        <taxon>Sordariomycetes</taxon>
        <taxon>Hypocreomycetidae</taxon>
        <taxon>Glomerellales</taxon>
        <taxon>Plectosphaerellaceae</taxon>
        <taxon>Verticillium</taxon>
    </lineage>
</organism>
<keyword evidence="4" id="KW-0547">Nucleotide-binding</keyword>
<evidence type="ECO:0000256" key="4">
    <source>
        <dbReference type="ARBA" id="ARBA00022741"/>
    </source>
</evidence>
<evidence type="ECO:0000313" key="12">
    <source>
        <dbReference type="Proteomes" id="UP000267145"/>
    </source>
</evidence>
<evidence type="ECO:0000256" key="6">
    <source>
        <dbReference type="ARBA" id="ARBA00022989"/>
    </source>
</evidence>
<dbReference type="Gene3D" id="3.40.50.300">
    <property type="entry name" value="P-loop containing nucleotide triphosphate hydrolases"/>
    <property type="match status" value="5"/>
</dbReference>
<comment type="caution">
    <text evidence="11">The sequence shown here is derived from an EMBL/GenBank/DDBJ whole genome shotgun (WGS) entry which is preliminary data.</text>
</comment>
<dbReference type="Pfam" id="PF13087">
    <property type="entry name" value="AAA_12"/>
    <property type="match status" value="1"/>
</dbReference>
<evidence type="ECO:0000259" key="10">
    <source>
        <dbReference type="PROSITE" id="PS50850"/>
    </source>
</evidence>
<feature type="transmembrane region" description="Helical" evidence="9">
    <location>
        <begin position="1775"/>
        <end position="1793"/>
    </location>
</feature>
<dbReference type="FunFam" id="1.10.8.60:FF:000160">
    <property type="entry name" value="WGS project CABT00000000 data, contig 2.55"/>
    <property type="match status" value="1"/>
</dbReference>
<dbReference type="InterPro" id="IPR003593">
    <property type="entry name" value="AAA+_ATPase"/>
</dbReference>
<dbReference type="Pfam" id="PF00083">
    <property type="entry name" value="Sugar_tr"/>
    <property type="match status" value="1"/>
</dbReference>
<dbReference type="InterPro" id="IPR036259">
    <property type="entry name" value="MFS_trans_sf"/>
</dbReference>
<keyword evidence="3 9" id="KW-0812">Transmembrane</keyword>
<proteinExistence type="inferred from homology"/>
<gene>
    <name evidence="11" type="ORF">D7B24_006442</name>
</gene>
<dbReference type="PANTHER" id="PTHR43392">
    <property type="entry name" value="AAA-TYPE ATPASE FAMILY PROTEIN / ANKYRIN REPEAT FAMILY PROTEIN"/>
    <property type="match status" value="1"/>
</dbReference>
<dbReference type="Pfam" id="PF00004">
    <property type="entry name" value="AAA"/>
    <property type="match status" value="3"/>
</dbReference>
<dbReference type="FunFam" id="1.10.8.60:FF:000159">
    <property type="entry name" value="p-loop containing nucleoside triphosphate hydrolase protein"/>
    <property type="match status" value="1"/>
</dbReference>
<dbReference type="CDD" id="cd06174">
    <property type="entry name" value="MFS"/>
    <property type="match status" value="1"/>
</dbReference>
<dbReference type="GO" id="GO:0022857">
    <property type="term" value="F:transmembrane transporter activity"/>
    <property type="evidence" value="ECO:0007669"/>
    <property type="project" value="InterPro"/>
</dbReference>
<dbReference type="GO" id="GO:0005524">
    <property type="term" value="F:ATP binding"/>
    <property type="evidence" value="ECO:0007669"/>
    <property type="project" value="UniProtKB-KW"/>
</dbReference>
<dbReference type="InterPro" id="IPR003959">
    <property type="entry name" value="ATPase_AAA_core"/>
</dbReference>